<dbReference type="EMBL" id="CP016172">
    <property type="protein sequence ID" value="ANN77840.1"/>
    <property type="molecule type" value="Genomic_DNA"/>
</dbReference>
<dbReference type="PANTHER" id="PTHR42928">
    <property type="entry name" value="TRICARBOXYLATE-BINDING PROTEIN"/>
    <property type="match status" value="1"/>
</dbReference>
<dbReference type="RefSeq" id="WP_066658159.1">
    <property type="nucleotide sequence ID" value="NZ_CBCSCL010000001.1"/>
</dbReference>
<dbReference type="PIRSF" id="PIRSF017082">
    <property type="entry name" value="YflP"/>
    <property type="match status" value="1"/>
</dbReference>
<dbReference type="KEGG" id="bfz:BAU07_12690"/>
<reference evidence="3 4" key="1">
    <citation type="submission" date="2016-06" db="EMBL/GenBank/DDBJ databases">
        <title>Complete genome sequences of Bordetella bronchialis and Bordetella flabilis.</title>
        <authorList>
            <person name="LiPuma J.J."/>
            <person name="Spilker T."/>
        </authorList>
    </citation>
    <scope>NUCLEOTIDE SEQUENCE [LARGE SCALE GENOMIC DNA]</scope>
    <source>
        <strain evidence="3 4">AU10664</strain>
    </source>
</reference>
<dbReference type="InterPro" id="IPR005064">
    <property type="entry name" value="BUG"/>
</dbReference>
<dbReference type="SUPFAM" id="SSF53850">
    <property type="entry name" value="Periplasmic binding protein-like II"/>
    <property type="match status" value="1"/>
</dbReference>
<proteinExistence type="inferred from homology"/>
<dbReference type="CDD" id="cd13578">
    <property type="entry name" value="PBP2_Bug27"/>
    <property type="match status" value="1"/>
</dbReference>
<dbReference type="Proteomes" id="UP000091926">
    <property type="component" value="Chromosome"/>
</dbReference>
<dbReference type="OrthoDB" id="8678477at2"/>
<keyword evidence="2" id="KW-0732">Signal</keyword>
<dbReference type="Pfam" id="PF03401">
    <property type="entry name" value="TctC"/>
    <property type="match status" value="1"/>
</dbReference>
<dbReference type="STRING" id="463014.BAU07_12690"/>
<evidence type="ECO:0000313" key="4">
    <source>
        <dbReference type="Proteomes" id="UP000091926"/>
    </source>
</evidence>
<dbReference type="PANTHER" id="PTHR42928:SF5">
    <property type="entry name" value="BLR1237 PROTEIN"/>
    <property type="match status" value="1"/>
</dbReference>
<evidence type="ECO:0008006" key="5">
    <source>
        <dbReference type="Google" id="ProtNLM"/>
    </source>
</evidence>
<evidence type="ECO:0000256" key="1">
    <source>
        <dbReference type="ARBA" id="ARBA00006987"/>
    </source>
</evidence>
<dbReference type="Gene3D" id="3.40.190.150">
    <property type="entry name" value="Bordetella uptake gene, domain 1"/>
    <property type="match status" value="1"/>
</dbReference>
<feature type="chain" id="PRO_5008258806" description="ABC transporter substrate-binding protein" evidence="2">
    <location>
        <begin position="25"/>
        <end position="319"/>
    </location>
</feature>
<feature type="signal peptide" evidence="2">
    <location>
        <begin position="1"/>
        <end position="24"/>
    </location>
</feature>
<accession>A0A193GDE8</accession>
<protein>
    <recommendedName>
        <fullName evidence="5">ABC transporter substrate-binding protein</fullName>
    </recommendedName>
</protein>
<comment type="similarity">
    <text evidence="1">Belongs to the UPF0065 (bug) family.</text>
</comment>
<evidence type="ECO:0000313" key="3">
    <source>
        <dbReference type="EMBL" id="ANN77840.1"/>
    </source>
</evidence>
<evidence type="ECO:0000256" key="2">
    <source>
        <dbReference type="SAM" id="SignalP"/>
    </source>
</evidence>
<dbReference type="Gene3D" id="3.40.190.10">
    <property type="entry name" value="Periplasmic binding protein-like II"/>
    <property type="match status" value="1"/>
</dbReference>
<gene>
    <name evidence="3" type="ORF">BAU07_12690</name>
</gene>
<keyword evidence="4" id="KW-1185">Reference proteome</keyword>
<sequence length="319" mass="34164">MYRRQLLRAAACTALAAFTLASQAAWPDNPIKIIVPFGAGGNTDILARMVAQQLGEEINQPVIVENKPGAGSMLGSLAAARSPADGYTLLLGGVATVLNEVTYKKPLVDMRKELVPVSLLATVPNYLAVNPKLPVSNTIELIELLRSSPGKYSCANSGVGTSTYLSCILFRDMAKVDMVLVPYKSGVQALSDVIGGSATMVMVNESLPYIRQGQLKGLAVTSAERSPLTPNLPPIADTVPGYDVTSWYAIFAPAGTPDAIVQKVDRMVRKVMTSKVSKDKLDSLGAVAATMDQKQFAVFVDKELDRWGKIIRPLNLQLD</sequence>
<organism evidence="3 4">
    <name type="scientific">Bordetella flabilis</name>
    <dbReference type="NCBI Taxonomy" id="463014"/>
    <lineage>
        <taxon>Bacteria</taxon>
        <taxon>Pseudomonadati</taxon>
        <taxon>Pseudomonadota</taxon>
        <taxon>Betaproteobacteria</taxon>
        <taxon>Burkholderiales</taxon>
        <taxon>Alcaligenaceae</taxon>
        <taxon>Bordetella</taxon>
    </lineage>
</organism>
<dbReference type="AlphaFoldDB" id="A0A193GDE8"/>
<dbReference type="InterPro" id="IPR042100">
    <property type="entry name" value="Bug_dom1"/>
</dbReference>
<name>A0A193GDE8_9BORD</name>